<dbReference type="InterPro" id="IPR048823">
    <property type="entry name" value="Cas3_I-F_Cas2"/>
</dbReference>
<dbReference type="InterPro" id="IPR006483">
    <property type="entry name" value="CRISPR-assoc_Cas3_HD"/>
</dbReference>
<dbReference type="InterPro" id="IPR013395">
    <property type="entry name" value="CRISPR-assoc_Cas3_yers"/>
</dbReference>
<keyword evidence="12" id="KW-1185">Reference proteome</keyword>
<dbReference type="InterPro" id="IPR054712">
    <property type="entry name" value="Cas3-like_dom"/>
</dbReference>
<reference evidence="12" key="1">
    <citation type="journal article" date="2019" name="Int. J. Syst. Evol. Microbiol.">
        <title>The Global Catalogue of Microorganisms (GCM) 10K type strain sequencing project: providing services to taxonomists for standard genome sequencing and annotation.</title>
        <authorList>
            <consortium name="The Broad Institute Genomics Platform"/>
            <consortium name="The Broad Institute Genome Sequencing Center for Infectious Disease"/>
            <person name="Wu L."/>
            <person name="Ma J."/>
        </authorList>
    </citation>
    <scope>NUCLEOTIDE SEQUENCE [LARGE SCALE GENOMIC DNA]</scope>
    <source>
        <strain evidence="12">NBRC 100033</strain>
    </source>
</reference>
<evidence type="ECO:0000256" key="7">
    <source>
        <dbReference type="ARBA" id="ARBA00022840"/>
    </source>
</evidence>
<gene>
    <name evidence="11" type="ORF">GCM10007878_12150</name>
</gene>
<accession>A0ABQ5ZXN8</accession>
<keyword evidence="7" id="KW-0067">ATP-binding</keyword>
<keyword evidence="4" id="KW-0547">Nucleotide-binding</keyword>
<evidence type="ECO:0000256" key="8">
    <source>
        <dbReference type="ARBA" id="ARBA00023118"/>
    </source>
</evidence>
<keyword evidence="6" id="KW-0347">Helicase</keyword>
<dbReference type="Pfam" id="PF21802">
    <property type="entry name" value="Cas3-like_C"/>
    <property type="match status" value="1"/>
</dbReference>
<evidence type="ECO:0000256" key="9">
    <source>
        <dbReference type="SAM" id="MobiDB-lite"/>
    </source>
</evidence>
<dbReference type="NCBIfam" id="TIGR01596">
    <property type="entry name" value="cas3_HD"/>
    <property type="match status" value="1"/>
</dbReference>
<dbReference type="InterPro" id="IPR027417">
    <property type="entry name" value="P-loop_NTPase"/>
</dbReference>
<proteinExistence type="inferred from homology"/>
<dbReference type="PROSITE" id="PS51643">
    <property type="entry name" value="HD_CAS3"/>
    <property type="match status" value="1"/>
</dbReference>
<evidence type="ECO:0000259" key="10">
    <source>
        <dbReference type="PROSITE" id="PS51643"/>
    </source>
</evidence>
<dbReference type="InterPro" id="IPR038257">
    <property type="entry name" value="CRISPR-assoc_Cas3_HD_sf"/>
</dbReference>
<evidence type="ECO:0000313" key="12">
    <source>
        <dbReference type="Proteomes" id="UP001156682"/>
    </source>
</evidence>
<dbReference type="InterPro" id="IPR048824">
    <property type="entry name" value="Cas3-like_C"/>
</dbReference>
<comment type="similarity">
    <text evidence="2">In the central section; belongs to the CRISPR-associated helicase Cas3 family.</text>
</comment>
<evidence type="ECO:0000313" key="11">
    <source>
        <dbReference type="EMBL" id="GLR63780.1"/>
    </source>
</evidence>
<evidence type="ECO:0000256" key="6">
    <source>
        <dbReference type="ARBA" id="ARBA00022806"/>
    </source>
</evidence>
<sequence length="1114" mass="126573">MNILLISECNKAALKETRRILDQFAERRGERTWQTSITYEGLKTLRRLLRKTARKNTAVACHWVRGLNNSELMWVVGNSNHFNTEGAVPTNTTQRNILRLADENDWHTGEDIYLLSAFAALLHDLGKACDAFQGRLAGKPDCQGKNLYRHEWVSLRLFQAFVGKDDDAAWLERMVNLSEINQTAWLDDLQRDGLDTVTDKPFENLPPLAAALAWLVVSHHRLPSKPEDEQSIKADQFDYYFKEINAEWNQTCLETDAKLIQPYWSFSNGLPSSDPVWQKRAARLASRLLKLQGSEKATDWLDNLYLMHLSRLSLMLADHHYSSLSDKKDRIFHTATNKLYANTDRKTGKYNQTLEEHLVGVAINAGYISHSFPDLERSLPTLKNHKGLRKRSALARFRWQDKATDLATSMRERSAKQGAFIVNMASTGCGKTLANARIMYALAEPSQGARFSVALGLRTLTLQTGKAYREHKMHLDEDLLAVRVGGSASRDLFEYYQQQAAKQGSESVQDLIDEDSGVLYEGDYDAHPLLTRTLHKKDIKSLVAAPVLVCTIDHLTPATESQRGGRQIAPMLRLMTSDLVLDEIDDYGLEDLPALARLVNWAGLLGSKVMLSSATLPPALVQGLYDAYRAGRKQYQANRGEPNTPIDICCAWIDENGCSATDCATTEVFKEAHLAFAQERAEKLAQEVKKQQVRRVSELVPIECTSNQPEDVHQAFAERMLQSALELHKTNHTIDENTQKTVSFGLIRMANIKPLIQIALALFKAKVPTNTQVHLAVYHSQFPLLIRSAIENELDTTLNRDKPQAVFQLPRIKQLLKESNQQNHLFVVLGSPVTEVGRDHDYDWAIVEPSSMRSLIQLVGRVRRHRPEAYLTTNIHLLQRNINSFIGPQKPAFTRPGFETDRVKLKSKDLAEILEQQEWQFIDSRPRILERETLEQTLSLVDIEHYQLQQKMLPKKPRSGPSRRRAKSTAKESYIPPPLGAHSWWTAPKATLLAILQQAQPFRKDDGQQDDLALLPNEDEDDFLLHKIEKQKNFAGNNYTLIEESQLKRLPDRCVEGERISPWFVEDYPTLLINQAESEDLELNRCAKKYGVLSLRESKQGWCFHAVLGFFNAT</sequence>
<evidence type="ECO:0000256" key="1">
    <source>
        <dbReference type="ARBA" id="ARBA00006847"/>
    </source>
</evidence>
<dbReference type="EMBL" id="BSOR01000017">
    <property type="protein sequence ID" value="GLR63780.1"/>
    <property type="molecule type" value="Genomic_DNA"/>
</dbReference>
<dbReference type="Pfam" id="PF22590">
    <property type="entry name" value="Cas3-like_C_2"/>
    <property type="match status" value="1"/>
</dbReference>
<dbReference type="SUPFAM" id="SSF52540">
    <property type="entry name" value="P-loop containing nucleoside triphosphate hydrolases"/>
    <property type="match status" value="1"/>
</dbReference>
<evidence type="ECO:0000256" key="3">
    <source>
        <dbReference type="ARBA" id="ARBA00022723"/>
    </source>
</evidence>
<organism evidence="11 12">
    <name type="scientific">Marinospirillum insulare</name>
    <dbReference type="NCBI Taxonomy" id="217169"/>
    <lineage>
        <taxon>Bacteria</taxon>
        <taxon>Pseudomonadati</taxon>
        <taxon>Pseudomonadota</taxon>
        <taxon>Gammaproteobacteria</taxon>
        <taxon>Oceanospirillales</taxon>
        <taxon>Oceanospirillaceae</taxon>
        <taxon>Marinospirillum</taxon>
    </lineage>
</organism>
<keyword evidence="5" id="KW-0378">Hydrolase</keyword>
<dbReference type="RefSeq" id="WP_027850837.1">
    <property type="nucleotide sequence ID" value="NZ_BSOR01000017.1"/>
</dbReference>
<dbReference type="Gene3D" id="1.10.3210.30">
    <property type="match status" value="1"/>
</dbReference>
<feature type="domain" description="HD Cas3-type" evidence="10">
    <location>
        <begin position="102"/>
        <end position="321"/>
    </location>
</feature>
<evidence type="ECO:0000256" key="5">
    <source>
        <dbReference type="ARBA" id="ARBA00022801"/>
    </source>
</evidence>
<keyword evidence="8" id="KW-0051">Antiviral defense</keyword>
<dbReference type="Pfam" id="PF21384">
    <property type="entry name" value="Cas3_I-F_Cas2"/>
    <property type="match status" value="1"/>
</dbReference>
<name>A0ABQ5ZXN8_9GAMM</name>
<evidence type="ECO:0000256" key="4">
    <source>
        <dbReference type="ARBA" id="ARBA00022741"/>
    </source>
</evidence>
<feature type="compositionally biased region" description="Basic residues" evidence="9">
    <location>
        <begin position="953"/>
        <end position="968"/>
    </location>
</feature>
<comment type="caution">
    <text evidence="11">The sequence shown here is derived from an EMBL/GenBank/DDBJ whole genome shotgun (WGS) entry which is preliminary data.</text>
</comment>
<protein>
    <submittedName>
        <fullName evidence="11">Type I-F CRISPR-associated helicase Cas3</fullName>
    </submittedName>
</protein>
<comment type="similarity">
    <text evidence="1">In the N-terminal section; belongs to the CRISPR-associated nuclease Cas3-HD family.</text>
</comment>
<dbReference type="NCBIfam" id="TIGR02562">
    <property type="entry name" value="cas3_yersinia"/>
    <property type="match status" value="1"/>
</dbReference>
<dbReference type="Proteomes" id="UP001156682">
    <property type="component" value="Unassembled WGS sequence"/>
</dbReference>
<evidence type="ECO:0000256" key="2">
    <source>
        <dbReference type="ARBA" id="ARBA00009046"/>
    </source>
</evidence>
<feature type="region of interest" description="Disordered" evidence="9">
    <location>
        <begin position="951"/>
        <end position="974"/>
    </location>
</feature>
<keyword evidence="3" id="KW-0479">Metal-binding</keyword>
<dbReference type="Pfam" id="PF18019">
    <property type="entry name" value="Cas3_HD"/>
    <property type="match status" value="1"/>
</dbReference>